<keyword evidence="2" id="KW-1185">Reference proteome</keyword>
<evidence type="ECO:0000313" key="1">
    <source>
        <dbReference type="EMBL" id="EAR22074.1"/>
    </source>
</evidence>
<dbReference type="EMBL" id="AAOF01000004">
    <property type="protein sequence ID" value="EAR22074.1"/>
    <property type="molecule type" value="Genomic_DNA"/>
</dbReference>
<comment type="caution">
    <text evidence="1">The sequence shown here is derived from an EMBL/GenBank/DDBJ whole genome shotgun (WGS) entry which is preliminary data.</text>
</comment>
<protein>
    <submittedName>
        <fullName evidence="1">Uncharacterized protein</fullName>
    </submittedName>
</protein>
<dbReference type="AlphaFoldDB" id="A4BPR9"/>
<gene>
    <name evidence="1" type="ORF">NB231_04175</name>
</gene>
<accession>A4BPR9</accession>
<dbReference type="HOGENOM" id="CLU_2143217_0_0_6"/>
<proteinExistence type="predicted"/>
<sequence>MAHHFRDVLPGFWEVLEHADGEAAQPCHVGWSMAGADLTAILVIVPVADVVQAFNALVTPIDSQYLLRCHLLERSTGEADDSLAAVFSGFLFGAFALDQPDLTDVWEVEVSI</sequence>
<name>A4BPR9_9GAMM</name>
<reference evidence="1 2" key="1">
    <citation type="submission" date="2006-02" db="EMBL/GenBank/DDBJ databases">
        <authorList>
            <person name="Waterbury J."/>
            <person name="Ferriera S."/>
            <person name="Johnson J."/>
            <person name="Kravitz S."/>
            <person name="Halpern A."/>
            <person name="Remington K."/>
            <person name="Beeson K."/>
            <person name="Tran B."/>
            <person name="Rogers Y.-H."/>
            <person name="Friedman R."/>
            <person name="Venter J.C."/>
        </authorList>
    </citation>
    <scope>NUCLEOTIDE SEQUENCE [LARGE SCALE GENOMIC DNA]</scope>
    <source>
        <strain evidence="1 2">Nb-231</strain>
    </source>
</reference>
<evidence type="ECO:0000313" key="2">
    <source>
        <dbReference type="Proteomes" id="UP000003374"/>
    </source>
</evidence>
<organism evidence="1 2">
    <name type="scientific">Nitrococcus mobilis Nb-231</name>
    <dbReference type="NCBI Taxonomy" id="314278"/>
    <lineage>
        <taxon>Bacteria</taxon>
        <taxon>Pseudomonadati</taxon>
        <taxon>Pseudomonadota</taxon>
        <taxon>Gammaproteobacteria</taxon>
        <taxon>Chromatiales</taxon>
        <taxon>Ectothiorhodospiraceae</taxon>
        <taxon>Nitrococcus</taxon>
    </lineage>
</organism>
<dbReference type="Proteomes" id="UP000003374">
    <property type="component" value="Unassembled WGS sequence"/>
</dbReference>